<dbReference type="EMBL" id="JAODUO010001289">
    <property type="protein sequence ID" value="KAK2167143.1"/>
    <property type="molecule type" value="Genomic_DNA"/>
</dbReference>
<reference evidence="2" key="1">
    <citation type="journal article" date="2023" name="Mol. Biol. Evol.">
        <title>Third-Generation Sequencing Reveals the Adaptive Role of the Epigenome in Three Deep-Sea Polychaetes.</title>
        <authorList>
            <person name="Perez M."/>
            <person name="Aroh O."/>
            <person name="Sun Y."/>
            <person name="Lan Y."/>
            <person name="Juniper S.K."/>
            <person name="Young C.R."/>
            <person name="Angers B."/>
            <person name="Qian P.Y."/>
        </authorList>
    </citation>
    <scope>NUCLEOTIDE SEQUENCE</scope>
    <source>
        <strain evidence="2">R07B-5</strain>
    </source>
</reference>
<dbReference type="GO" id="GO:0032273">
    <property type="term" value="P:positive regulation of protein polymerization"/>
    <property type="evidence" value="ECO:0007669"/>
    <property type="project" value="TreeGrafter"/>
</dbReference>
<dbReference type="GO" id="GO:0005874">
    <property type="term" value="C:microtubule"/>
    <property type="evidence" value="ECO:0007669"/>
    <property type="project" value="TreeGrafter"/>
</dbReference>
<accession>A0AAD9KAZ4</accession>
<proteinExistence type="inferred from homology"/>
<dbReference type="Gene3D" id="1.10.238.10">
    <property type="entry name" value="EF-hand"/>
    <property type="match status" value="1"/>
</dbReference>
<dbReference type="PANTHER" id="PTHR12932:SF9">
    <property type="entry name" value="TUBULIN POLYMERIZATION-PROMOTING PROTEIN HOMOLOG"/>
    <property type="match status" value="1"/>
</dbReference>
<comment type="caution">
    <text evidence="2">The sequence shown here is derived from an EMBL/GenBank/DDBJ whole genome shotgun (WGS) entry which is preliminary data.</text>
</comment>
<dbReference type="Pfam" id="PF05517">
    <property type="entry name" value="p25-alpha"/>
    <property type="match status" value="1"/>
</dbReference>
<dbReference type="GO" id="GO:0001578">
    <property type="term" value="P:microtubule bundle formation"/>
    <property type="evidence" value="ECO:0007669"/>
    <property type="project" value="TreeGrafter"/>
</dbReference>
<dbReference type="InterPro" id="IPR011992">
    <property type="entry name" value="EF-hand-dom_pair"/>
</dbReference>
<dbReference type="SUPFAM" id="SSF47473">
    <property type="entry name" value="EF-hand"/>
    <property type="match status" value="1"/>
</dbReference>
<dbReference type="GO" id="GO:0015631">
    <property type="term" value="F:tubulin binding"/>
    <property type="evidence" value="ECO:0007669"/>
    <property type="project" value="InterPro"/>
</dbReference>
<dbReference type="GO" id="GO:0046785">
    <property type="term" value="P:microtubule polymerization"/>
    <property type="evidence" value="ECO:0007669"/>
    <property type="project" value="InterPro"/>
</dbReference>
<gene>
    <name evidence="2" type="ORF">NP493_1288g00021</name>
</gene>
<protein>
    <recommendedName>
        <fullName evidence="4">Tubulin polymerization-promoting protein family member 3</fullName>
    </recommendedName>
</protein>
<evidence type="ECO:0008006" key="4">
    <source>
        <dbReference type="Google" id="ProtNLM"/>
    </source>
</evidence>
<dbReference type="AlphaFoldDB" id="A0AAD9KAZ4"/>
<dbReference type="InterPro" id="IPR008907">
    <property type="entry name" value="TPP/p25"/>
</dbReference>
<dbReference type="PANTHER" id="PTHR12932">
    <property type="entry name" value="P25 ALPHA-RELATED"/>
    <property type="match status" value="1"/>
</dbReference>
<evidence type="ECO:0000256" key="1">
    <source>
        <dbReference type="ARBA" id="ARBA00010994"/>
    </source>
</evidence>
<name>A0AAD9KAZ4_RIDPI</name>
<evidence type="ECO:0000313" key="3">
    <source>
        <dbReference type="Proteomes" id="UP001209878"/>
    </source>
</evidence>
<comment type="similarity">
    <text evidence="1">Belongs to the TPPP family.</text>
</comment>
<dbReference type="Proteomes" id="UP001209878">
    <property type="component" value="Unassembled WGS sequence"/>
</dbReference>
<keyword evidence="3" id="KW-1185">Reference proteome</keyword>
<evidence type="ECO:0000313" key="2">
    <source>
        <dbReference type="EMBL" id="KAK2167143.1"/>
    </source>
</evidence>
<organism evidence="2 3">
    <name type="scientific">Ridgeia piscesae</name>
    <name type="common">Tubeworm</name>
    <dbReference type="NCBI Taxonomy" id="27915"/>
    <lineage>
        <taxon>Eukaryota</taxon>
        <taxon>Metazoa</taxon>
        <taxon>Spiralia</taxon>
        <taxon>Lophotrochozoa</taxon>
        <taxon>Annelida</taxon>
        <taxon>Polychaeta</taxon>
        <taxon>Sedentaria</taxon>
        <taxon>Canalipalpata</taxon>
        <taxon>Sabellida</taxon>
        <taxon>Siboglinidae</taxon>
        <taxon>Ridgeia</taxon>
    </lineage>
</organism>
<sequence>MEEVFKSFCAFGAKGAAPLMDGSKLAKLCRDLKLLDKRLTSTEVDIIFSKVKAKSERKITFQQFQEALKMLAAKKYPDDEAGLEKLTATILKSHGPTAHGVTKVAKSSAVDRLTDTSKYTGTHKERFDGAGKGKGIEGRKDVVDASGYVQGFKDHKKDDE</sequence>